<keyword evidence="5 10" id="KW-0067">ATP-binding</keyword>
<feature type="domain" description="Helicase ATP-binding" evidence="11">
    <location>
        <begin position="114"/>
        <end position="293"/>
    </location>
</feature>
<dbReference type="PROSITE" id="PS01312">
    <property type="entry name" value="SECA"/>
    <property type="match status" value="1"/>
</dbReference>
<keyword evidence="1 10" id="KW-0813">Transport</keyword>
<dbReference type="InterPro" id="IPR011115">
    <property type="entry name" value="SecA_DEAD"/>
</dbReference>
<dbReference type="GO" id="GO:0043952">
    <property type="term" value="P:protein transport by the Sec complex"/>
    <property type="evidence" value="ECO:0007669"/>
    <property type="project" value="TreeGrafter"/>
</dbReference>
<feature type="binding site" evidence="10">
    <location>
        <position position="112"/>
    </location>
    <ligand>
        <name>ATP</name>
        <dbReference type="ChEBI" id="CHEBI:30616"/>
    </ligand>
</feature>
<dbReference type="InterPro" id="IPR000185">
    <property type="entry name" value="SecA"/>
</dbReference>
<dbReference type="PANTHER" id="PTHR30612:SF0">
    <property type="entry name" value="CHLOROPLAST PROTEIN-TRANSPORTING ATPASE"/>
    <property type="match status" value="1"/>
</dbReference>
<evidence type="ECO:0000256" key="10">
    <source>
        <dbReference type="HAMAP-Rule" id="MF_01382"/>
    </source>
</evidence>
<dbReference type="RefSeq" id="WP_155317452.1">
    <property type="nucleotide sequence ID" value="NZ_AP021874.1"/>
</dbReference>
<dbReference type="InterPro" id="IPR027417">
    <property type="entry name" value="P-loop_NTPase"/>
</dbReference>
<keyword evidence="6 10" id="KW-0653">Protein transport</keyword>
<dbReference type="GO" id="GO:0065002">
    <property type="term" value="P:intracellular protein transmembrane transport"/>
    <property type="evidence" value="ECO:0007669"/>
    <property type="project" value="UniProtKB-UniRule"/>
</dbReference>
<evidence type="ECO:0000313" key="14">
    <source>
        <dbReference type="EMBL" id="BBO69408.1"/>
    </source>
</evidence>
<evidence type="ECO:0000256" key="6">
    <source>
        <dbReference type="ARBA" id="ARBA00022927"/>
    </source>
</evidence>
<sequence length="662" mass="73317">METVDSAAWRMLSQRLKVAEPLQGLDARWHQVIGLAGRLSPGRGRFLRQADRVMAMTRALIPLSDAGLRDCMAPLQDRFRLGRDTIDNHLLAFAIIGEVAARTVGLRPYREQIAAAISMEAGCVAEMATGEGKTLVAALPAVLAGWRGHGCHVITANAYLARRDAGLMKAVYRFCGLTVGCVTGEMEPTGRKQAYRAHVTYCTNKEAAADFLRDRLLMGSLQGLPAALLSKMVRGRGADMSRLVQRGLACAIVDEADSIFVDEAVTPLLISGESPNQDHVAAYRRAARLADGLRPSMDFRIDRPHREIHLTPAGKQRLAELAHPLGGLWAGSRRREELVVQTLAAREFFIRDKQYVVDGGKVVIVDEFTGRLMPDRTWREGIHQAIEAKEGLDINLPKETHARISFQRFFRLYGKLCGMSGTVTEARSELWQIYRLAVVSVPTHRPCRRTVMPDRVFTTAAAKWEAVVKAITEVHRTGRPVLVGTRSIRESVHLSGLLAARGVAHRLLNAVQQDSEALIIAQAGRRGQVTVSTNMAGRGTDIRLGPGVAELGGLHVIATQRAEARRIDRQLFGRCARQGDPGSAQAFVSLEDDLFRRHARLVPMAAGKRYSHHNKEISSPFWRRWINTVQSRAERVSFRARKEVLSADKWIEHQLGFASHDI</sequence>
<comment type="function">
    <text evidence="10">Part of the Sec protein translocase complex. Interacts with the SecYEG preprotein conducting channel. Has a central role in coupling the hydrolysis of ATP to the transfer of proteins into and across the cell membrane, serving as an ATP-driven molecular motor driving the stepwise translocation of polypeptide chains across the membrane.</text>
</comment>
<dbReference type="Proteomes" id="UP000427906">
    <property type="component" value="Chromosome"/>
</dbReference>
<dbReference type="InterPro" id="IPR011130">
    <property type="entry name" value="SecA_preprotein_X-link_dom"/>
</dbReference>
<dbReference type="CDD" id="cd17928">
    <property type="entry name" value="DEXDc_SecA"/>
    <property type="match status" value="1"/>
</dbReference>
<keyword evidence="9 10" id="KW-0472">Membrane</keyword>
<dbReference type="AlphaFoldDB" id="A0A5K7YKR1"/>
<keyword evidence="4 10" id="KW-0547">Nucleotide-binding</keyword>
<keyword evidence="2 10" id="KW-1003">Cell membrane</keyword>
<dbReference type="FunFam" id="3.40.50.300:FF:000429">
    <property type="entry name" value="Preprotein translocase subunit SecA"/>
    <property type="match status" value="1"/>
</dbReference>
<dbReference type="KEGG" id="dalk:DSCA_33380"/>
<evidence type="ECO:0000256" key="8">
    <source>
        <dbReference type="ARBA" id="ARBA00023010"/>
    </source>
</evidence>
<evidence type="ECO:0000256" key="2">
    <source>
        <dbReference type="ARBA" id="ARBA00022475"/>
    </source>
</evidence>
<evidence type="ECO:0000259" key="11">
    <source>
        <dbReference type="PROSITE" id="PS51192"/>
    </source>
</evidence>
<accession>A0A5K7YKR1</accession>
<dbReference type="SUPFAM" id="SSF81767">
    <property type="entry name" value="Pre-protein crosslinking domain of SecA"/>
    <property type="match status" value="1"/>
</dbReference>
<evidence type="ECO:0000256" key="5">
    <source>
        <dbReference type="ARBA" id="ARBA00022840"/>
    </source>
</evidence>
<dbReference type="Gene3D" id="3.40.50.300">
    <property type="entry name" value="P-loop containing nucleotide triphosphate hydrolases"/>
    <property type="match status" value="2"/>
</dbReference>
<keyword evidence="8 10" id="KW-0811">Translocation</keyword>
<evidence type="ECO:0000256" key="7">
    <source>
        <dbReference type="ARBA" id="ARBA00022967"/>
    </source>
</evidence>
<proteinExistence type="inferred from homology"/>
<dbReference type="PROSITE" id="PS51192">
    <property type="entry name" value="HELICASE_ATP_BIND_1"/>
    <property type="match status" value="1"/>
</dbReference>
<dbReference type="GO" id="GO:0005829">
    <property type="term" value="C:cytosol"/>
    <property type="evidence" value="ECO:0007669"/>
    <property type="project" value="TreeGrafter"/>
</dbReference>
<evidence type="ECO:0000259" key="12">
    <source>
        <dbReference type="PROSITE" id="PS51194"/>
    </source>
</evidence>
<keyword evidence="7 10" id="KW-1278">Translocase</keyword>
<comment type="similarity">
    <text evidence="10">Belongs to the SecA family.</text>
</comment>
<dbReference type="InterPro" id="IPR036670">
    <property type="entry name" value="SecA_X-link_sf"/>
</dbReference>
<gene>
    <name evidence="10 14" type="primary">secA</name>
    <name evidence="14" type="ORF">DSCA_33380</name>
</gene>
<keyword evidence="15" id="KW-1185">Reference proteome</keyword>
<name>A0A5K7YKR1_9BACT</name>
<keyword evidence="3 10" id="KW-0963">Cytoplasm</keyword>
<feature type="binding site" evidence="10">
    <location>
        <begin position="130"/>
        <end position="134"/>
    </location>
    <ligand>
        <name>ATP</name>
        <dbReference type="ChEBI" id="CHEBI:30616"/>
    </ligand>
</feature>
<evidence type="ECO:0000256" key="3">
    <source>
        <dbReference type="ARBA" id="ARBA00022490"/>
    </source>
</evidence>
<reference evidence="14 15" key="1">
    <citation type="submission" date="2019-11" db="EMBL/GenBank/DDBJ databases">
        <title>Comparative genomics of hydrocarbon-degrading Desulfosarcina strains.</title>
        <authorList>
            <person name="Watanabe M."/>
            <person name="Kojima H."/>
            <person name="Fukui M."/>
        </authorList>
    </citation>
    <scope>NUCLEOTIDE SEQUENCE [LARGE SCALE GENOMIC DNA]</scope>
    <source>
        <strain evidence="14 15">PL12</strain>
    </source>
</reference>
<dbReference type="InterPro" id="IPR020937">
    <property type="entry name" value="SecA_CS"/>
</dbReference>
<dbReference type="InterPro" id="IPR014018">
    <property type="entry name" value="SecA_motor_DEAD"/>
</dbReference>
<dbReference type="CDD" id="cd18803">
    <property type="entry name" value="SF2_C_secA"/>
    <property type="match status" value="1"/>
</dbReference>
<feature type="binding site" evidence="10">
    <location>
        <position position="541"/>
    </location>
    <ligand>
        <name>ATP</name>
        <dbReference type="ChEBI" id="CHEBI:30616"/>
    </ligand>
</feature>
<dbReference type="OrthoDB" id="9805579at2"/>
<dbReference type="Pfam" id="PF07517">
    <property type="entry name" value="SecA_DEAD"/>
    <property type="match status" value="1"/>
</dbReference>
<dbReference type="InterPro" id="IPR001650">
    <property type="entry name" value="Helicase_C-like"/>
</dbReference>
<evidence type="ECO:0000256" key="4">
    <source>
        <dbReference type="ARBA" id="ARBA00022741"/>
    </source>
</evidence>
<dbReference type="SMART" id="SM00957">
    <property type="entry name" value="SecA_DEAD"/>
    <property type="match status" value="1"/>
</dbReference>
<dbReference type="SMART" id="SM00958">
    <property type="entry name" value="SecA_PP_bind"/>
    <property type="match status" value="1"/>
</dbReference>
<organism evidence="14 15">
    <name type="scientific">Desulfosarcina alkanivorans</name>
    <dbReference type="NCBI Taxonomy" id="571177"/>
    <lineage>
        <taxon>Bacteria</taxon>
        <taxon>Pseudomonadati</taxon>
        <taxon>Thermodesulfobacteriota</taxon>
        <taxon>Desulfobacteria</taxon>
        <taxon>Desulfobacterales</taxon>
        <taxon>Desulfosarcinaceae</taxon>
        <taxon>Desulfosarcina</taxon>
    </lineage>
</organism>
<comment type="subcellular location">
    <subcellularLocation>
        <location evidence="10">Cell membrane</location>
        <topology evidence="10">Peripheral membrane protein</topology>
        <orientation evidence="10">Cytoplasmic side</orientation>
    </subcellularLocation>
    <subcellularLocation>
        <location evidence="10">Cytoplasm</location>
    </subcellularLocation>
    <text evidence="10">Distribution is 50-50.</text>
</comment>
<evidence type="ECO:0000313" key="15">
    <source>
        <dbReference type="Proteomes" id="UP000427906"/>
    </source>
</evidence>
<dbReference type="GO" id="GO:0006605">
    <property type="term" value="P:protein targeting"/>
    <property type="evidence" value="ECO:0007669"/>
    <property type="project" value="UniProtKB-UniRule"/>
</dbReference>
<dbReference type="GO" id="GO:0008564">
    <property type="term" value="F:protein-exporting ATPase activity"/>
    <property type="evidence" value="ECO:0007669"/>
    <property type="project" value="UniProtKB-EC"/>
</dbReference>
<evidence type="ECO:0000259" key="13">
    <source>
        <dbReference type="PROSITE" id="PS51196"/>
    </source>
</evidence>
<dbReference type="GO" id="GO:0005524">
    <property type="term" value="F:ATP binding"/>
    <property type="evidence" value="ECO:0007669"/>
    <property type="project" value="UniProtKB-UniRule"/>
</dbReference>
<dbReference type="Pfam" id="PF01043">
    <property type="entry name" value="SecA_PP_bind"/>
    <property type="match status" value="1"/>
</dbReference>
<dbReference type="EMBL" id="AP021874">
    <property type="protein sequence ID" value="BBO69408.1"/>
    <property type="molecule type" value="Genomic_DNA"/>
</dbReference>
<dbReference type="PRINTS" id="PR00906">
    <property type="entry name" value="SECA"/>
</dbReference>
<dbReference type="HAMAP" id="MF_01382">
    <property type="entry name" value="SecA"/>
    <property type="match status" value="1"/>
</dbReference>
<dbReference type="GO" id="GO:0031522">
    <property type="term" value="C:cell envelope Sec protein transport complex"/>
    <property type="evidence" value="ECO:0007669"/>
    <property type="project" value="TreeGrafter"/>
</dbReference>
<dbReference type="PROSITE" id="PS51196">
    <property type="entry name" value="SECA_MOTOR_DEAD"/>
    <property type="match status" value="1"/>
</dbReference>
<evidence type="ECO:0000256" key="9">
    <source>
        <dbReference type="ARBA" id="ARBA00023136"/>
    </source>
</evidence>
<feature type="domain" description="SecA family profile" evidence="13">
    <location>
        <begin position="28"/>
        <end position="619"/>
    </location>
</feature>
<dbReference type="GO" id="GO:0005886">
    <property type="term" value="C:plasma membrane"/>
    <property type="evidence" value="ECO:0007669"/>
    <property type="project" value="UniProtKB-SubCell"/>
</dbReference>
<dbReference type="PANTHER" id="PTHR30612">
    <property type="entry name" value="SECA INNER MEMBRANE COMPONENT OF SEC PROTEIN SECRETION SYSTEM"/>
    <property type="match status" value="1"/>
</dbReference>
<feature type="domain" description="Helicase C-terminal" evidence="12">
    <location>
        <begin position="466"/>
        <end position="621"/>
    </location>
</feature>
<dbReference type="Gene3D" id="3.90.1440.10">
    <property type="entry name" value="SecA, preprotein cross-linking domain"/>
    <property type="match status" value="1"/>
</dbReference>
<dbReference type="Pfam" id="PF21090">
    <property type="entry name" value="P-loop_SecA"/>
    <property type="match status" value="2"/>
</dbReference>
<dbReference type="InterPro" id="IPR014001">
    <property type="entry name" value="Helicase_ATP-bd"/>
</dbReference>
<dbReference type="EC" id="7.4.2.8" evidence="10"/>
<comment type="catalytic activity">
    <reaction evidence="10">
        <text>ATP + H2O + cellular proteinSide 1 = ADP + phosphate + cellular proteinSide 2.</text>
        <dbReference type="EC" id="7.4.2.8"/>
    </reaction>
</comment>
<dbReference type="InterPro" id="IPR044722">
    <property type="entry name" value="SecA_SF2_C"/>
</dbReference>
<dbReference type="SUPFAM" id="SSF52540">
    <property type="entry name" value="P-loop containing nucleoside triphosphate hydrolases"/>
    <property type="match status" value="2"/>
</dbReference>
<dbReference type="PROSITE" id="PS51194">
    <property type="entry name" value="HELICASE_CTER"/>
    <property type="match status" value="1"/>
</dbReference>
<evidence type="ECO:0000256" key="1">
    <source>
        <dbReference type="ARBA" id="ARBA00022448"/>
    </source>
</evidence>
<protein>
    <recommendedName>
        <fullName evidence="10">Protein translocase subunit SecA</fullName>
        <ecNumber evidence="10">7.4.2.8</ecNumber>
    </recommendedName>
</protein>
<dbReference type="GO" id="GO:0017038">
    <property type="term" value="P:protein import"/>
    <property type="evidence" value="ECO:0007669"/>
    <property type="project" value="InterPro"/>
</dbReference>
<comment type="subunit">
    <text evidence="10">Monomer and homodimer. Part of the essential Sec protein translocation apparatus which comprises SecA, SecYEG and auxiliary proteins SecDF. Other proteins may also be involved.</text>
</comment>